<dbReference type="Proteomes" id="UP000316181">
    <property type="component" value="Unassembled WGS sequence"/>
</dbReference>
<dbReference type="EMBL" id="VFNV01000001">
    <property type="protein sequence ID" value="TQK77381.1"/>
    <property type="molecule type" value="Genomic_DNA"/>
</dbReference>
<feature type="binding site" evidence="6">
    <location>
        <position position="111"/>
    </location>
    <ligand>
        <name>a divalent metal cation</name>
        <dbReference type="ChEBI" id="CHEBI:60240"/>
        <label>2</label>
        <note>catalytic</note>
    </ligand>
</feature>
<dbReference type="HAMAP" id="MF_01974">
    <property type="entry name" value="MetAP_1"/>
    <property type="match status" value="1"/>
</dbReference>
<keyword evidence="2 6" id="KW-0031">Aminopeptidase</keyword>
<evidence type="ECO:0000313" key="10">
    <source>
        <dbReference type="Proteomes" id="UP000316181"/>
    </source>
</evidence>
<dbReference type="GO" id="GO:0070006">
    <property type="term" value="F:metalloaminopeptidase activity"/>
    <property type="evidence" value="ECO:0007669"/>
    <property type="project" value="UniProtKB-UniRule"/>
</dbReference>
<evidence type="ECO:0000256" key="5">
    <source>
        <dbReference type="ARBA" id="ARBA00022801"/>
    </source>
</evidence>
<dbReference type="GO" id="GO:0005829">
    <property type="term" value="C:cytosol"/>
    <property type="evidence" value="ECO:0007669"/>
    <property type="project" value="TreeGrafter"/>
</dbReference>
<evidence type="ECO:0000256" key="7">
    <source>
        <dbReference type="RuleBase" id="RU003653"/>
    </source>
</evidence>
<name>A0A542SRY1_9MICO</name>
<feature type="binding site" evidence="6">
    <location>
        <position position="83"/>
    </location>
    <ligand>
        <name>substrate</name>
    </ligand>
</feature>
<evidence type="ECO:0000256" key="2">
    <source>
        <dbReference type="ARBA" id="ARBA00022438"/>
    </source>
</evidence>
<comment type="cofactor">
    <cofactor evidence="6">
        <name>Co(2+)</name>
        <dbReference type="ChEBI" id="CHEBI:48828"/>
    </cofactor>
    <cofactor evidence="6">
        <name>Zn(2+)</name>
        <dbReference type="ChEBI" id="CHEBI:29105"/>
    </cofactor>
    <cofactor evidence="6">
        <name>Mn(2+)</name>
        <dbReference type="ChEBI" id="CHEBI:29035"/>
    </cofactor>
    <cofactor evidence="6">
        <name>Fe(2+)</name>
        <dbReference type="ChEBI" id="CHEBI:29033"/>
    </cofactor>
    <text evidence="6">Binds 2 divalent metal cations per subunit. Has a high-affinity and a low affinity metal-binding site. The true nature of the physiological cofactor is under debate. The enzyme is active with cobalt, zinc, manganese or divalent iron ions. Most likely, methionine aminopeptidases function as mononuclear Fe(2+)-metalloproteases under physiological conditions, and the catalytically relevant metal-binding site has been assigned to the histidine-containing high-affinity site.</text>
</comment>
<comment type="similarity">
    <text evidence="6">Belongs to the peptidase M24A family. Methionine aminopeptidase type 1 subfamily.</text>
</comment>
<evidence type="ECO:0000256" key="4">
    <source>
        <dbReference type="ARBA" id="ARBA00022723"/>
    </source>
</evidence>
<sequence>MVELKNSQEIEQMRETGRVVAQALQQMKAAAAPGVSLLDLDSVGKKVLDAAGATSPFLGYHPSWAPSPFPGVVCASVNDAIVHGVPTDQVLQEGDLVSLDFGAVLNGWASDAALSFVIGKASAADQALLDATEQALMDGIAAAVPGAHIGDIGYAVDRVARKGKFGNLEDHGGHGIGREMHMDPFVPNQGRRGKGMRLAPGLTIAIEPMFIAGGNSAYGYDDDGWTIRSLRGGRAAHFEHTIAVTSDGPVILTQV</sequence>
<reference evidence="9 10" key="1">
    <citation type="submission" date="2019-06" db="EMBL/GenBank/DDBJ databases">
        <title>Sequencing the genomes of 1000 actinobacteria strains.</title>
        <authorList>
            <person name="Klenk H.-P."/>
        </authorList>
    </citation>
    <scope>NUCLEOTIDE SEQUENCE [LARGE SCALE GENOMIC DNA]</scope>
    <source>
        <strain evidence="9 10">DSM 10596</strain>
    </source>
</reference>
<dbReference type="InterPro" id="IPR000994">
    <property type="entry name" value="Pept_M24"/>
</dbReference>
<comment type="subunit">
    <text evidence="6">Monomer.</text>
</comment>
<gene>
    <name evidence="6" type="primary">map</name>
    <name evidence="9" type="ORF">FB389_2111</name>
</gene>
<dbReference type="InterPro" id="IPR036005">
    <property type="entry name" value="Creatinase/aminopeptidase-like"/>
</dbReference>
<evidence type="ECO:0000256" key="6">
    <source>
        <dbReference type="HAMAP-Rule" id="MF_01974"/>
    </source>
</evidence>
<keyword evidence="5 6" id="KW-0378">Hydrolase</keyword>
<dbReference type="NCBIfam" id="TIGR00500">
    <property type="entry name" value="met_pdase_I"/>
    <property type="match status" value="1"/>
</dbReference>
<feature type="binding site" evidence="6">
    <location>
        <position position="174"/>
    </location>
    <ligand>
        <name>a divalent metal cation</name>
        <dbReference type="ChEBI" id="CHEBI:60240"/>
        <label>2</label>
        <note>catalytic</note>
    </ligand>
</feature>
<evidence type="ECO:0000256" key="1">
    <source>
        <dbReference type="ARBA" id="ARBA00002521"/>
    </source>
</evidence>
<dbReference type="Gene3D" id="3.90.230.10">
    <property type="entry name" value="Creatinase/methionine aminopeptidase superfamily"/>
    <property type="match status" value="1"/>
</dbReference>
<dbReference type="SUPFAM" id="SSF55920">
    <property type="entry name" value="Creatinase/aminopeptidase"/>
    <property type="match status" value="1"/>
</dbReference>
<keyword evidence="4 6" id="KW-0479">Metal-binding</keyword>
<dbReference type="RefSeq" id="WP_142113302.1">
    <property type="nucleotide sequence ID" value="NZ_BAAATB010000006.1"/>
</dbReference>
<dbReference type="AlphaFoldDB" id="A0A542SRY1"/>
<feature type="binding site" evidence="6">
    <location>
        <position position="239"/>
    </location>
    <ligand>
        <name>a divalent metal cation</name>
        <dbReference type="ChEBI" id="CHEBI:60240"/>
        <label>1</label>
    </ligand>
</feature>
<evidence type="ECO:0000259" key="8">
    <source>
        <dbReference type="Pfam" id="PF00557"/>
    </source>
</evidence>
<accession>A0A542SRY1</accession>
<keyword evidence="3 6" id="KW-0645">Protease</keyword>
<dbReference type="GO" id="GO:0006508">
    <property type="term" value="P:proteolysis"/>
    <property type="evidence" value="ECO:0007669"/>
    <property type="project" value="UniProtKB-KW"/>
</dbReference>
<comment type="catalytic activity">
    <reaction evidence="6 7">
        <text>Release of N-terminal amino acids, preferentially methionine, from peptides and arylamides.</text>
        <dbReference type="EC" id="3.4.11.18"/>
    </reaction>
</comment>
<feature type="binding site" evidence="6">
    <location>
        <position position="239"/>
    </location>
    <ligand>
        <name>a divalent metal cation</name>
        <dbReference type="ChEBI" id="CHEBI:60240"/>
        <label>2</label>
        <note>catalytic</note>
    </ligand>
</feature>
<feature type="binding site" evidence="6">
    <location>
        <position position="100"/>
    </location>
    <ligand>
        <name>a divalent metal cation</name>
        <dbReference type="ChEBI" id="CHEBI:60240"/>
        <label>1</label>
    </ligand>
</feature>
<protein>
    <recommendedName>
        <fullName evidence="6 7">Methionine aminopeptidase</fullName>
        <shortName evidence="6">MAP</shortName>
        <shortName evidence="6">MetAP</shortName>
        <ecNumber evidence="6 7">3.4.11.18</ecNumber>
    </recommendedName>
    <alternativeName>
        <fullName evidence="6">Peptidase M</fullName>
    </alternativeName>
</protein>
<feature type="binding site" evidence="6">
    <location>
        <position position="181"/>
    </location>
    <ligand>
        <name>substrate</name>
    </ligand>
</feature>
<organism evidence="9 10">
    <name type="scientific">Rarobacter incanus</name>
    <dbReference type="NCBI Taxonomy" id="153494"/>
    <lineage>
        <taxon>Bacteria</taxon>
        <taxon>Bacillati</taxon>
        <taxon>Actinomycetota</taxon>
        <taxon>Actinomycetes</taxon>
        <taxon>Micrococcales</taxon>
        <taxon>Rarobacteraceae</taxon>
        <taxon>Rarobacter</taxon>
    </lineage>
</organism>
<dbReference type="OrthoDB" id="9802055at2"/>
<comment type="caution">
    <text evidence="9">The sequence shown here is derived from an EMBL/GenBank/DDBJ whole genome shotgun (WGS) entry which is preliminary data.</text>
</comment>
<keyword evidence="10" id="KW-1185">Reference proteome</keyword>
<dbReference type="PRINTS" id="PR00599">
    <property type="entry name" value="MAPEPTIDASE"/>
</dbReference>
<feature type="domain" description="Peptidase M24" evidence="8">
    <location>
        <begin position="11"/>
        <end position="245"/>
    </location>
</feature>
<dbReference type="GO" id="GO:0004239">
    <property type="term" value="F:initiator methionyl aminopeptidase activity"/>
    <property type="evidence" value="ECO:0007669"/>
    <property type="project" value="UniProtKB-UniRule"/>
</dbReference>
<evidence type="ECO:0000256" key="3">
    <source>
        <dbReference type="ARBA" id="ARBA00022670"/>
    </source>
</evidence>
<dbReference type="GO" id="GO:0046872">
    <property type="term" value="F:metal ion binding"/>
    <property type="evidence" value="ECO:0007669"/>
    <property type="project" value="UniProtKB-UniRule"/>
</dbReference>
<dbReference type="InterPro" id="IPR002467">
    <property type="entry name" value="Pept_M24A_MAP1"/>
</dbReference>
<dbReference type="PANTHER" id="PTHR43330">
    <property type="entry name" value="METHIONINE AMINOPEPTIDASE"/>
    <property type="match status" value="1"/>
</dbReference>
<feature type="binding site" evidence="6">
    <location>
        <position position="207"/>
    </location>
    <ligand>
        <name>a divalent metal cation</name>
        <dbReference type="ChEBI" id="CHEBI:60240"/>
        <label>2</label>
        <note>catalytic</note>
    </ligand>
</feature>
<dbReference type="InterPro" id="IPR001714">
    <property type="entry name" value="Pept_M24_MAP"/>
</dbReference>
<dbReference type="Pfam" id="PF00557">
    <property type="entry name" value="Peptidase_M24"/>
    <property type="match status" value="1"/>
</dbReference>
<comment type="function">
    <text evidence="1 6">Removes the N-terminal methionine from nascent proteins. The N-terminal methionine is often cleaved when the second residue in the primary sequence is small and uncharged (Met-Ala-, Cys, Gly, Pro, Ser, Thr, or Val). Requires deformylation of the N(alpha)-formylated initiator methionine before it can be hydrolyzed.</text>
</comment>
<dbReference type="CDD" id="cd01086">
    <property type="entry name" value="MetAP1"/>
    <property type="match status" value="1"/>
</dbReference>
<dbReference type="PANTHER" id="PTHR43330:SF27">
    <property type="entry name" value="METHIONINE AMINOPEPTIDASE"/>
    <property type="match status" value="1"/>
</dbReference>
<dbReference type="EC" id="3.4.11.18" evidence="6 7"/>
<feature type="binding site" evidence="6">
    <location>
        <position position="111"/>
    </location>
    <ligand>
        <name>a divalent metal cation</name>
        <dbReference type="ChEBI" id="CHEBI:60240"/>
        <label>1</label>
    </ligand>
</feature>
<evidence type="ECO:0000313" key="9">
    <source>
        <dbReference type="EMBL" id="TQK77381.1"/>
    </source>
</evidence>
<proteinExistence type="inferred from homology"/>